<dbReference type="RefSeq" id="WP_122902781.1">
    <property type="nucleotide sequence ID" value="NZ_RHHS01000004.1"/>
</dbReference>
<dbReference type="OrthoDB" id="9806213at2"/>
<sequence>MSGFFSSFMSREDLIPYGDNALLLYALELKWHIEDIATVATQALTDGSDDKKCDLIYVDRINKIAVVAQGYYTEKEKQSAPANKASDLNTAVAWVLSMDVERLPERIKAAAIELRQALTDDEIEAIEFWYVHNLPHSQNVREELDAVEHTAMNALKANFPNSNCRTVKAIEVGHHTLEEWYKATQTAILVNEEFTIEITGGYHQESDKWKAFATSVPAKWLADLQRRYPEDLFSANVRYFLGAKKGDSPINAGIQETVSTSPSEFWVYNNGITALVHHFDVIDDKLIIKGISIVNGAQTTGSLGSTSNPIPENTMVPARFIKCDDESIIRNIIKYNNSQNEIEPEDFRSTDGVQQRLRSEFSSNEFFSYTGARRGGVSLPKEKHLIPAGTVSQAIAAFYGEPELAYHRAKEIWEKNTEYEKIFSEKTHADHMIFVYSLYKTIVNYKAKLMKMAKTGSTMNQAEEKSLEFLRNRGAIYLLTSAISASLGLILKKSLTNIYDLRFNRSMSLEECERLWEPIVLTCISFRDSLNPALAKGMKNIEENKKAIDSFTSFVEVVSQQELLVKSFEVFASHVVIESVV</sequence>
<proteinExistence type="predicted"/>
<name>A0A3M8BF41_9BACL</name>
<dbReference type="AlphaFoldDB" id="A0A3M8BF41"/>
<comment type="caution">
    <text evidence="2">The sequence shown here is derived from an EMBL/GenBank/DDBJ whole genome shotgun (WGS) entry which is preliminary data.</text>
</comment>
<evidence type="ECO:0000313" key="2">
    <source>
        <dbReference type="EMBL" id="RNB62029.1"/>
    </source>
</evidence>
<dbReference type="EMBL" id="RHHS01000004">
    <property type="protein sequence ID" value="RNB62029.1"/>
    <property type="molecule type" value="Genomic_DNA"/>
</dbReference>
<evidence type="ECO:0000313" key="3">
    <source>
        <dbReference type="Proteomes" id="UP000268829"/>
    </source>
</evidence>
<protein>
    <recommendedName>
        <fullName evidence="1">Abortive phage infection protein C-terminal domain-containing protein</fullName>
    </recommendedName>
</protein>
<dbReference type="Proteomes" id="UP000268829">
    <property type="component" value="Unassembled WGS sequence"/>
</dbReference>
<reference evidence="2 3" key="1">
    <citation type="submission" date="2018-10" db="EMBL/GenBank/DDBJ databases">
        <title>Phylogenomics of Brevibacillus.</title>
        <authorList>
            <person name="Dunlap C."/>
        </authorList>
    </citation>
    <scope>NUCLEOTIDE SEQUENCE [LARGE SCALE GENOMIC DNA]</scope>
    <source>
        <strain evidence="2 3">DSM 100115</strain>
    </source>
</reference>
<dbReference type="InterPro" id="IPR018891">
    <property type="entry name" value="AIPR_C"/>
</dbReference>
<gene>
    <name evidence="2" type="ORF">EDM57_00280</name>
</gene>
<evidence type="ECO:0000259" key="1">
    <source>
        <dbReference type="Pfam" id="PF10592"/>
    </source>
</evidence>
<organism evidence="2 3">
    <name type="scientific">Brevibacillus gelatini</name>
    <dbReference type="NCBI Taxonomy" id="1655277"/>
    <lineage>
        <taxon>Bacteria</taxon>
        <taxon>Bacillati</taxon>
        <taxon>Bacillota</taxon>
        <taxon>Bacilli</taxon>
        <taxon>Bacillales</taxon>
        <taxon>Paenibacillaceae</taxon>
        <taxon>Brevibacillus</taxon>
    </lineage>
</organism>
<keyword evidence="3" id="KW-1185">Reference proteome</keyword>
<dbReference type="Pfam" id="PF10592">
    <property type="entry name" value="AIPR"/>
    <property type="match status" value="1"/>
</dbReference>
<feature type="domain" description="Abortive phage infection protein C-terminal" evidence="1">
    <location>
        <begin position="233"/>
        <end position="443"/>
    </location>
</feature>
<accession>A0A3M8BF41</accession>